<gene>
    <name evidence="4" type="ORF">QQ020_11865</name>
</gene>
<protein>
    <submittedName>
        <fullName evidence="4">FecR domain-containing protein</fullName>
    </submittedName>
</protein>
<reference evidence="4" key="1">
    <citation type="submission" date="2023-06" db="EMBL/GenBank/DDBJ databases">
        <title>Genomic of Agaribacillus aureum.</title>
        <authorList>
            <person name="Wang G."/>
        </authorList>
    </citation>
    <scope>NUCLEOTIDE SEQUENCE</scope>
    <source>
        <strain evidence="4">BMA12</strain>
    </source>
</reference>
<feature type="domain" description="FecR protein" evidence="2">
    <location>
        <begin position="136"/>
        <end position="228"/>
    </location>
</feature>
<dbReference type="InterPro" id="IPR032508">
    <property type="entry name" value="FecR_C"/>
</dbReference>
<keyword evidence="1" id="KW-1133">Transmembrane helix</keyword>
<dbReference type="InterPro" id="IPR012373">
    <property type="entry name" value="Ferrdict_sens_TM"/>
</dbReference>
<dbReference type="PIRSF" id="PIRSF018266">
    <property type="entry name" value="FecR"/>
    <property type="match status" value="1"/>
</dbReference>
<keyword evidence="1" id="KW-0472">Membrane</keyword>
<evidence type="ECO:0000259" key="3">
    <source>
        <dbReference type="Pfam" id="PF16344"/>
    </source>
</evidence>
<evidence type="ECO:0000256" key="1">
    <source>
        <dbReference type="SAM" id="Phobius"/>
    </source>
</evidence>
<dbReference type="PANTHER" id="PTHR30273">
    <property type="entry name" value="PERIPLASMIC SIGNAL SENSOR AND SIGMA FACTOR ACTIVATOR FECR-RELATED"/>
    <property type="match status" value="1"/>
</dbReference>
<dbReference type="EMBL" id="JAUJEB010000001">
    <property type="protein sequence ID" value="MDN5212751.1"/>
    <property type="molecule type" value="Genomic_DNA"/>
</dbReference>
<dbReference type="Pfam" id="PF16344">
    <property type="entry name" value="FecR_C"/>
    <property type="match status" value="1"/>
</dbReference>
<comment type="caution">
    <text evidence="4">The sequence shown here is derived from an EMBL/GenBank/DDBJ whole genome shotgun (WGS) entry which is preliminary data.</text>
</comment>
<dbReference type="RefSeq" id="WP_346758068.1">
    <property type="nucleotide sequence ID" value="NZ_JAUJEB010000001.1"/>
</dbReference>
<feature type="domain" description="Protein FecR C-terminal" evidence="3">
    <location>
        <begin position="275"/>
        <end position="342"/>
    </location>
</feature>
<keyword evidence="5" id="KW-1185">Reference proteome</keyword>
<dbReference type="Pfam" id="PF04773">
    <property type="entry name" value="FecR"/>
    <property type="match status" value="1"/>
</dbReference>
<proteinExistence type="predicted"/>
<sequence length="347" mass="39875">MQMNETILKKILEGNCTETEKKEILAWIKAEDAEQSLQKIFDKYWQKNGGRDFSAELESASLWEKLKDEIAQMYVEQSMSNFSLKEDKKRKVIQLRVFKYAASIAVIFFAAFFLFKNFKEDQPPKLVLATTTITKSTKQGQKLTIKLKDGSTIVLNSNSSVSYPETFDKERRMIELKGEAFFEVAEDHLRPFSVQAGHTTTTALGTSFDINSYDPDNIKISLATGKVKVSTNVKGTAKDQTLKPGDAITYLSKSQQFKMTEFDYKKDFLWKEGILYFEDAPFNEVIKRLEMWYGVEFETNANDSSIKSYTGKFDNETLENALKSMSYSLDFDYSINKKNIKIVFNKN</sequence>
<accession>A0ABT8L8M4</accession>
<keyword evidence="1" id="KW-0812">Transmembrane</keyword>
<organism evidence="4 5">
    <name type="scientific">Agaribacillus aureus</name>
    <dbReference type="NCBI Taxonomy" id="3051825"/>
    <lineage>
        <taxon>Bacteria</taxon>
        <taxon>Pseudomonadati</taxon>
        <taxon>Bacteroidota</taxon>
        <taxon>Cytophagia</taxon>
        <taxon>Cytophagales</taxon>
        <taxon>Splendidivirgaceae</taxon>
        <taxon>Agaribacillus</taxon>
    </lineage>
</organism>
<dbReference type="Gene3D" id="3.55.50.30">
    <property type="match status" value="1"/>
</dbReference>
<dbReference type="PANTHER" id="PTHR30273:SF2">
    <property type="entry name" value="PROTEIN FECR"/>
    <property type="match status" value="1"/>
</dbReference>
<evidence type="ECO:0000313" key="5">
    <source>
        <dbReference type="Proteomes" id="UP001172083"/>
    </source>
</evidence>
<name>A0ABT8L8M4_9BACT</name>
<dbReference type="Proteomes" id="UP001172083">
    <property type="component" value="Unassembled WGS sequence"/>
</dbReference>
<dbReference type="Gene3D" id="2.60.120.1440">
    <property type="match status" value="1"/>
</dbReference>
<evidence type="ECO:0000313" key="4">
    <source>
        <dbReference type="EMBL" id="MDN5212751.1"/>
    </source>
</evidence>
<dbReference type="InterPro" id="IPR006860">
    <property type="entry name" value="FecR"/>
</dbReference>
<feature type="transmembrane region" description="Helical" evidence="1">
    <location>
        <begin position="97"/>
        <end position="115"/>
    </location>
</feature>
<evidence type="ECO:0000259" key="2">
    <source>
        <dbReference type="Pfam" id="PF04773"/>
    </source>
</evidence>